<evidence type="ECO:0000313" key="5">
    <source>
        <dbReference type="EMBL" id="EFY06625.1"/>
    </source>
</evidence>
<dbReference type="InterPro" id="IPR002052">
    <property type="entry name" value="DNA_methylase_N6_adenine_CS"/>
</dbReference>
<name>E8LLH8_SUCHY</name>
<keyword evidence="1 5" id="KW-0489">Methyltransferase</keyword>
<dbReference type="NCBIfam" id="TIGR03533">
    <property type="entry name" value="L3_gln_methyl"/>
    <property type="match status" value="1"/>
</dbReference>
<dbReference type="GO" id="GO:0005829">
    <property type="term" value="C:cytosol"/>
    <property type="evidence" value="ECO:0007669"/>
    <property type="project" value="TreeGrafter"/>
</dbReference>
<dbReference type="SUPFAM" id="SSF53335">
    <property type="entry name" value="S-adenosyl-L-methionine-dependent methyltransferases"/>
    <property type="match status" value="1"/>
</dbReference>
<dbReference type="RefSeq" id="WP_009143763.1">
    <property type="nucleotide sequence ID" value="NZ_GL831037.1"/>
</dbReference>
<evidence type="ECO:0000256" key="2">
    <source>
        <dbReference type="ARBA" id="ARBA00022679"/>
    </source>
</evidence>
<evidence type="ECO:0000256" key="1">
    <source>
        <dbReference type="ARBA" id="ARBA00022603"/>
    </source>
</evidence>
<keyword evidence="3" id="KW-0949">S-adenosyl-L-methionine</keyword>
<gene>
    <name evidence="5" type="primary">prmB</name>
    <name evidence="5" type="ORF">HMPREF9444_01591</name>
</gene>
<dbReference type="InterPro" id="IPR004556">
    <property type="entry name" value="HemK-like"/>
</dbReference>
<comment type="caution">
    <text evidence="5">The sequence shown here is derived from an EMBL/GenBank/DDBJ whole genome shotgun (WGS) entry which is preliminary data.</text>
</comment>
<accession>E8LLH8</accession>
<dbReference type="Proteomes" id="UP000018458">
    <property type="component" value="Unassembled WGS sequence"/>
</dbReference>
<keyword evidence="5" id="KW-0687">Ribonucleoprotein</keyword>
<dbReference type="PROSITE" id="PS00092">
    <property type="entry name" value="N6_MTASE"/>
    <property type="match status" value="1"/>
</dbReference>
<dbReference type="InterPro" id="IPR029063">
    <property type="entry name" value="SAM-dependent_MTases_sf"/>
</dbReference>
<dbReference type="HOGENOM" id="CLU_018398_5_1_6"/>
<keyword evidence="6" id="KW-1185">Reference proteome</keyword>
<dbReference type="NCBIfam" id="TIGR00536">
    <property type="entry name" value="hemK_fam"/>
    <property type="match status" value="1"/>
</dbReference>
<evidence type="ECO:0000259" key="4">
    <source>
        <dbReference type="Pfam" id="PF05175"/>
    </source>
</evidence>
<protein>
    <submittedName>
        <fullName evidence="5">(Glutamine-N5) methyltransferase, ribosomal protein L3-specific</fullName>
        <ecNumber evidence="5">2.1.1.-</ecNumber>
    </submittedName>
</protein>
<dbReference type="PANTHER" id="PTHR47806">
    <property type="entry name" value="50S RIBOSOMAL PROTEIN L3 GLUTAMINE METHYLTRANSFERASE"/>
    <property type="match status" value="1"/>
</dbReference>
<dbReference type="Pfam" id="PF05175">
    <property type="entry name" value="MTS"/>
    <property type="match status" value="1"/>
</dbReference>
<dbReference type="InterPro" id="IPR007848">
    <property type="entry name" value="Small_mtfrase_dom"/>
</dbReference>
<dbReference type="AlphaFoldDB" id="E8LLH8"/>
<organism evidence="5 6">
    <name type="scientific">Succinatimonas hippei (strain DSM 22608 / JCM 16073 / KCTC 15190 / YIT 12066)</name>
    <dbReference type="NCBI Taxonomy" id="762983"/>
    <lineage>
        <taxon>Bacteria</taxon>
        <taxon>Pseudomonadati</taxon>
        <taxon>Pseudomonadota</taxon>
        <taxon>Gammaproteobacteria</taxon>
        <taxon>Aeromonadales</taxon>
        <taxon>Succinivibrionaceae</taxon>
        <taxon>Succinatimonas</taxon>
    </lineage>
</organism>
<dbReference type="GO" id="GO:0005840">
    <property type="term" value="C:ribosome"/>
    <property type="evidence" value="ECO:0007669"/>
    <property type="project" value="UniProtKB-KW"/>
</dbReference>
<dbReference type="PANTHER" id="PTHR47806:SF1">
    <property type="entry name" value="RIBOSOMAL PROTEIN UL3 GLUTAMINE METHYLTRANSFERASE"/>
    <property type="match status" value="1"/>
</dbReference>
<dbReference type="PIRSF" id="PIRSF037167">
    <property type="entry name" value="Mtase_YfcB_prd"/>
    <property type="match status" value="1"/>
</dbReference>
<dbReference type="eggNOG" id="COG2890">
    <property type="taxonomic scope" value="Bacteria"/>
</dbReference>
<dbReference type="GO" id="GO:0032259">
    <property type="term" value="P:methylation"/>
    <property type="evidence" value="ECO:0007669"/>
    <property type="project" value="UniProtKB-KW"/>
</dbReference>
<keyword evidence="2 5" id="KW-0808">Transferase</keyword>
<keyword evidence="5" id="KW-0689">Ribosomal protein</keyword>
<evidence type="ECO:0000313" key="6">
    <source>
        <dbReference type="Proteomes" id="UP000018458"/>
    </source>
</evidence>
<dbReference type="Gene3D" id="3.40.50.150">
    <property type="entry name" value="Vaccinia Virus protein VP39"/>
    <property type="match status" value="1"/>
</dbReference>
<dbReference type="STRING" id="762983.HMPREF9444_01591"/>
<dbReference type="GO" id="GO:0036009">
    <property type="term" value="F:protein-glutamine N-methyltransferase activity"/>
    <property type="evidence" value="ECO:0007669"/>
    <property type="project" value="InterPro"/>
</dbReference>
<reference evidence="5 6" key="1">
    <citation type="submission" date="2011-01" db="EMBL/GenBank/DDBJ databases">
        <authorList>
            <person name="Weinstock G."/>
            <person name="Sodergren E."/>
            <person name="Clifton S."/>
            <person name="Fulton L."/>
            <person name="Fulton B."/>
            <person name="Courtney L."/>
            <person name="Fronick C."/>
            <person name="Harrison M."/>
            <person name="Strong C."/>
            <person name="Farmer C."/>
            <person name="Delahaunty K."/>
            <person name="Markovic C."/>
            <person name="Hall O."/>
            <person name="Minx P."/>
            <person name="Tomlinson C."/>
            <person name="Mitreva M."/>
            <person name="Hou S."/>
            <person name="Chen J."/>
            <person name="Wollam A."/>
            <person name="Pepin K.H."/>
            <person name="Johnson M."/>
            <person name="Bhonagiri V."/>
            <person name="Zhang X."/>
            <person name="Suruliraj S."/>
            <person name="Warren W."/>
            <person name="Chinwalla A."/>
            <person name="Mardis E.R."/>
            <person name="Wilson R.K."/>
        </authorList>
    </citation>
    <scope>NUCLEOTIDE SEQUENCE [LARGE SCALE GENOMIC DNA]</scope>
    <source>
        <strain evidence="6">DSM 22608 / JCM 16073 / KCTC 15190 / YIT 12066</strain>
    </source>
</reference>
<dbReference type="InterPro" id="IPR017127">
    <property type="entry name" value="Ribosome_uL3_MTase"/>
</dbReference>
<evidence type="ECO:0000256" key="3">
    <source>
        <dbReference type="ARBA" id="ARBA00022691"/>
    </source>
</evidence>
<dbReference type="EC" id="2.1.1.-" evidence="5"/>
<dbReference type="EMBL" id="AEVO01000104">
    <property type="protein sequence ID" value="EFY06625.1"/>
    <property type="molecule type" value="Genomic_DNA"/>
</dbReference>
<dbReference type="CDD" id="cd02440">
    <property type="entry name" value="AdoMet_MTases"/>
    <property type="match status" value="1"/>
</dbReference>
<dbReference type="FunFam" id="3.40.50.150:FF:000042">
    <property type="entry name" value="50S ribosomal protein L3 glutamine methyltransferase"/>
    <property type="match status" value="1"/>
</dbReference>
<feature type="domain" description="Methyltransferase small" evidence="4">
    <location>
        <begin position="155"/>
        <end position="239"/>
    </location>
</feature>
<sequence>MNAMEPSGDSFTALYELLDTPPSAQEIENALIQELRTVQDAVRYLVSCFAAHEIYCGHGTDNYWDEALEIVQAVMHLQPPCDDSTLNSRLTEKERKIIAAIANKRIFLRVPTPYLTHRAFFCGHQFYVDKRVIVPRSPIAELIENGFDPFIDRTPDRVLDMCTGSGCIAIAIALHFDGDCEVDAVDISEEALEVAEINIRGYGLENCVFPIKSDLFSALPKGDKYDLIVANPPYVDAYDLSTMPKEFEAEPELALGSGEDGLDCARKILAQAVDYLSDDGVLIMEVGNSAENLNDAFPHVPFHFIDLKKGGGGVFLLTAEQLKAYSDVFKSAL</sequence>
<proteinExistence type="predicted"/>
<dbReference type="GO" id="GO:0003676">
    <property type="term" value="F:nucleic acid binding"/>
    <property type="evidence" value="ECO:0007669"/>
    <property type="project" value="InterPro"/>
</dbReference>